<evidence type="ECO:0000313" key="2">
    <source>
        <dbReference type="EMBL" id="ULU04840.1"/>
    </source>
</evidence>
<dbReference type="EMBL" id="CP090892">
    <property type="protein sequence ID" value="ULU04840.1"/>
    <property type="molecule type" value="Genomic_DNA"/>
</dbReference>
<evidence type="ECO:0000256" key="1">
    <source>
        <dbReference type="SAM" id="MobiDB-lite"/>
    </source>
</evidence>
<organism evidence="2 3">
    <name type="scientific">Caenorhabditis briggsae</name>
    <dbReference type="NCBI Taxonomy" id="6238"/>
    <lineage>
        <taxon>Eukaryota</taxon>
        <taxon>Metazoa</taxon>
        <taxon>Ecdysozoa</taxon>
        <taxon>Nematoda</taxon>
        <taxon>Chromadorea</taxon>
        <taxon>Rhabditida</taxon>
        <taxon>Rhabditina</taxon>
        <taxon>Rhabditomorpha</taxon>
        <taxon>Rhabditoidea</taxon>
        <taxon>Rhabditidae</taxon>
        <taxon>Peloderinae</taxon>
        <taxon>Caenorhabditis</taxon>
    </lineage>
</organism>
<name>A0AAE9IT71_CAEBR</name>
<protein>
    <submittedName>
        <fullName evidence="2">Uncharacterized protein</fullName>
    </submittedName>
</protein>
<dbReference type="AlphaFoldDB" id="A0AAE9IT71"/>
<reference evidence="2 3" key="1">
    <citation type="submission" date="2022-05" db="EMBL/GenBank/DDBJ databases">
        <title>Chromosome-level reference genomes for two strains of Caenorhabditis briggsae: an improved platform for comparative genomics.</title>
        <authorList>
            <person name="Stevens L."/>
            <person name="Andersen E.C."/>
        </authorList>
    </citation>
    <scope>NUCLEOTIDE SEQUENCE [LARGE SCALE GENOMIC DNA]</scope>
    <source>
        <strain evidence="2">QX1410_ONT</strain>
        <tissue evidence="2">Whole-organism</tissue>
    </source>
</reference>
<proteinExistence type="predicted"/>
<gene>
    <name evidence="2" type="ORF">L3Y34_017531</name>
</gene>
<accession>A0AAE9IT71</accession>
<evidence type="ECO:0000313" key="3">
    <source>
        <dbReference type="Proteomes" id="UP000827892"/>
    </source>
</evidence>
<feature type="region of interest" description="Disordered" evidence="1">
    <location>
        <begin position="1"/>
        <end position="24"/>
    </location>
</feature>
<feature type="compositionally biased region" description="Basic and acidic residues" evidence="1">
    <location>
        <begin position="7"/>
        <end position="18"/>
    </location>
</feature>
<dbReference type="Proteomes" id="UP000827892">
    <property type="component" value="Chromosome II"/>
</dbReference>
<sequence>MSGTEKWCIREKSPRKTSPDPTANPDSRLKVPLFVLEPKATLVRMIAVLIDNQSLSKTIQSEIAMDIIRAAVGWVSSYTLLCLVLRLGDQKIRLLAKRELEIDGLSKHLQEEAEAICQALTYNMDHFENLVQRLASPEVEPSDLQFCQTVERCLLDFLQFSSELLFHLDLGYGIEIERLHAADVKIGDAFRILKIDPNRLNQPGKAYYWTMMYRNNLTWITRMNKFVSDFIDIYWFF</sequence>